<proteinExistence type="predicted"/>
<evidence type="ECO:0000313" key="2">
    <source>
        <dbReference type="Proteomes" id="UP001189429"/>
    </source>
</evidence>
<keyword evidence="2" id="KW-1185">Reference proteome</keyword>
<evidence type="ECO:0000313" key="1">
    <source>
        <dbReference type="EMBL" id="CAK0813521.1"/>
    </source>
</evidence>
<comment type="caution">
    <text evidence="1">The sequence shown here is derived from an EMBL/GenBank/DDBJ whole genome shotgun (WGS) entry which is preliminary data.</text>
</comment>
<name>A0ABN9R6P9_9DINO</name>
<sequence>MRGACAEVQRPGGGELHCFVEEKVCYQGANIAVDFSSFGSSHQGCREVDNAASCCETCAALWPQCLSWQYILEGTAANGYPGMNSYCCLKGELAPDPVAADFCESGYQNPRCFLTSACAVEVTGTGFTASDSLVAIQPGHVCGDAGASAAAWAGITNPQ</sequence>
<protein>
    <recommendedName>
        <fullName evidence="3">Subtilisin</fullName>
    </recommendedName>
</protein>
<feature type="non-terminal residue" evidence="1">
    <location>
        <position position="159"/>
    </location>
</feature>
<gene>
    <name evidence="1" type="ORF">PCOR1329_LOCUS17418</name>
</gene>
<organism evidence="1 2">
    <name type="scientific">Prorocentrum cordatum</name>
    <dbReference type="NCBI Taxonomy" id="2364126"/>
    <lineage>
        <taxon>Eukaryota</taxon>
        <taxon>Sar</taxon>
        <taxon>Alveolata</taxon>
        <taxon>Dinophyceae</taxon>
        <taxon>Prorocentrales</taxon>
        <taxon>Prorocentraceae</taxon>
        <taxon>Prorocentrum</taxon>
    </lineage>
</organism>
<reference evidence="1" key="1">
    <citation type="submission" date="2023-10" db="EMBL/GenBank/DDBJ databases">
        <authorList>
            <person name="Chen Y."/>
            <person name="Shah S."/>
            <person name="Dougan E. K."/>
            <person name="Thang M."/>
            <person name="Chan C."/>
        </authorList>
    </citation>
    <scope>NUCLEOTIDE SEQUENCE [LARGE SCALE GENOMIC DNA]</scope>
</reference>
<dbReference type="EMBL" id="CAUYUJ010005404">
    <property type="protein sequence ID" value="CAK0813521.1"/>
    <property type="molecule type" value="Genomic_DNA"/>
</dbReference>
<dbReference type="Proteomes" id="UP001189429">
    <property type="component" value="Unassembled WGS sequence"/>
</dbReference>
<accession>A0ABN9R6P9</accession>
<evidence type="ECO:0008006" key="3">
    <source>
        <dbReference type="Google" id="ProtNLM"/>
    </source>
</evidence>